<proteinExistence type="predicted"/>
<dbReference type="EMBL" id="QQAX01000011">
    <property type="protein sequence ID" value="RDI43405.1"/>
    <property type="molecule type" value="Genomic_DNA"/>
</dbReference>
<name>A0A370GHW9_9COXI</name>
<protein>
    <submittedName>
        <fullName evidence="1">Uncharacterized protein</fullName>
    </submittedName>
</protein>
<dbReference type="Proteomes" id="UP000254720">
    <property type="component" value="Unassembled WGS sequence"/>
</dbReference>
<evidence type="ECO:0000313" key="1">
    <source>
        <dbReference type="EMBL" id="RDI43405.1"/>
    </source>
</evidence>
<keyword evidence="2" id="KW-1185">Reference proteome</keyword>
<evidence type="ECO:0000313" key="2">
    <source>
        <dbReference type="Proteomes" id="UP000254720"/>
    </source>
</evidence>
<accession>A0A370GHW9</accession>
<dbReference type="AlphaFoldDB" id="A0A370GHW9"/>
<comment type="caution">
    <text evidence="1">The sequence shown here is derived from an EMBL/GenBank/DDBJ whole genome shotgun (WGS) entry which is preliminary data.</text>
</comment>
<organism evidence="1 2">
    <name type="scientific">Aquicella lusitana</name>
    <dbReference type="NCBI Taxonomy" id="254246"/>
    <lineage>
        <taxon>Bacteria</taxon>
        <taxon>Pseudomonadati</taxon>
        <taxon>Pseudomonadota</taxon>
        <taxon>Gammaproteobacteria</taxon>
        <taxon>Legionellales</taxon>
        <taxon>Coxiellaceae</taxon>
        <taxon>Aquicella</taxon>
    </lineage>
</organism>
<sequence>MIGGFYKKAWPLSHPIMEQMMGCDFKILIIKAVLNTQNSLIIGG</sequence>
<gene>
    <name evidence="1" type="ORF">C8D86_11161</name>
</gene>
<reference evidence="1 2" key="1">
    <citation type="submission" date="2018-07" db="EMBL/GenBank/DDBJ databases">
        <title>Genomic Encyclopedia of Type Strains, Phase IV (KMG-IV): sequencing the most valuable type-strain genomes for metagenomic binning, comparative biology and taxonomic classification.</title>
        <authorList>
            <person name="Goeker M."/>
        </authorList>
    </citation>
    <scope>NUCLEOTIDE SEQUENCE [LARGE SCALE GENOMIC DNA]</scope>
    <source>
        <strain evidence="1 2">DSM 16500</strain>
    </source>
</reference>